<keyword evidence="2 7" id="KW-0813">Transport</keyword>
<reference evidence="9" key="1">
    <citation type="submission" date="2022-06" db="EMBL/GenBank/DDBJ databases">
        <title>Vallitalea longa sp. nov., an anaerobic bacterium isolated from marine sediment.</title>
        <authorList>
            <person name="Hirano S."/>
            <person name="Terahara T."/>
            <person name="Mori K."/>
            <person name="Hamada M."/>
            <person name="Matsumoto R."/>
            <person name="Kobayashi T."/>
        </authorList>
    </citation>
    <scope>NUCLEOTIDE SEQUENCE</scope>
    <source>
        <strain evidence="9">SH18-1</strain>
    </source>
</reference>
<feature type="transmembrane region" description="Helical" evidence="7">
    <location>
        <begin position="73"/>
        <end position="99"/>
    </location>
</feature>
<dbReference type="Gene3D" id="1.10.3720.10">
    <property type="entry name" value="MetI-like"/>
    <property type="match status" value="1"/>
</dbReference>
<feature type="transmembrane region" description="Helical" evidence="7">
    <location>
        <begin position="106"/>
        <end position="131"/>
    </location>
</feature>
<evidence type="ECO:0000313" key="9">
    <source>
        <dbReference type="EMBL" id="GKX27592.1"/>
    </source>
</evidence>
<dbReference type="RefSeq" id="WP_281811035.1">
    <property type="nucleotide sequence ID" value="NZ_BRLB01000001.1"/>
</dbReference>
<evidence type="ECO:0000256" key="6">
    <source>
        <dbReference type="ARBA" id="ARBA00023136"/>
    </source>
</evidence>
<name>A0A9W5Y722_9FIRM</name>
<organism evidence="9 10">
    <name type="scientific">Vallitalea longa</name>
    <dbReference type="NCBI Taxonomy" id="2936439"/>
    <lineage>
        <taxon>Bacteria</taxon>
        <taxon>Bacillati</taxon>
        <taxon>Bacillota</taxon>
        <taxon>Clostridia</taxon>
        <taxon>Lachnospirales</taxon>
        <taxon>Vallitaleaceae</taxon>
        <taxon>Vallitalea</taxon>
    </lineage>
</organism>
<dbReference type="CDD" id="cd06261">
    <property type="entry name" value="TM_PBP2"/>
    <property type="match status" value="1"/>
</dbReference>
<dbReference type="GO" id="GO:0005886">
    <property type="term" value="C:plasma membrane"/>
    <property type="evidence" value="ECO:0007669"/>
    <property type="project" value="UniProtKB-SubCell"/>
</dbReference>
<keyword evidence="10" id="KW-1185">Reference proteome</keyword>
<keyword evidence="4 7" id="KW-0812">Transmembrane</keyword>
<feature type="transmembrane region" description="Helical" evidence="7">
    <location>
        <begin position="12"/>
        <end position="31"/>
    </location>
</feature>
<comment type="similarity">
    <text evidence="7">Belongs to the binding-protein-dependent transport system permease family.</text>
</comment>
<evidence type="ECO:0000256" key="5">
    <source>
        <dbReference type="ARBA" id="ARBA00022989"/>
    </source>
</evidence>
<dbReference type="Proteomes" id="UP001144256">
    <property type="component" value="Unassembled WGS sequence"/>
</dbReference>
<dbReference type="AlphaFoldDB" id="A0A9W5Y722"/>
<keyword evidence="6 7" id="KW-0472">Membrane</keyword>
<feature type="transmembrane region" description="Helical" evidence="7">
    <location>
        <begin position="184"/>
        <end position="205"/>
    </location>
</feature>
<feature type="transmembrane region" description="Helical" evidence="7">
    <location>
        <begin position="137"/>
        <end position="157"/>
    </location>
</feature>
<evidence type="ECO:0000256" key="7">
    <source>
        <dbReference type="RuleBase" id="RU363032"/>
    </source>
</evidence>
<dbReference type="InterPro" id="IPR000515">
    <property type="entry name" value="MetI-like"/>
</dbReference>
<dbReference type="GO" id="GO:0055085">
    <property type="term" value="P:transmembrane transport"/>
    <property type="evidence" value="ECO:0007669"/>
    <property type="project" value="InterPro"/>
</dbReference>
<proteinExistence type="inferred from homology"/>
<evidence type="ECO:0000313" key="10">
    <source>
        <dbReference type="Proteomes" id="UP001144256"/>
    </source>
</evidence>
<dbReference type="InterPro" id="IPR025966">
    <property type="entry name" value="OppC_N"/>
</dbReference>
<gene>
    <name evidence="9" type="ORF">SH1V18_00720</name>
</gene>
<accession>A0A9W5Y722</accession>
<dbReference type="InterPro" id="IPR050366">
    <property type="entry name" value="BP-dependent_transpt_permease"/>
</dbReference>
<dbReference type="PANTHER" id="PTHR43386:SF1">
    <property type="entry name" value="D,D-DIPEPTIDE TRANSPORT SYSTEM PERMEASE PROTEIN DDPC-RELATED"/>
    <property type="match status" value="1"/>
</dbReference>
<sequence>MINKFIKNKKCKVGLIIILAIIIFGVIYPIVSPNDPYAVSSADKYIVSSTRFPLGTDSFGRCVLTRIAVGTKYSLLVSFVIIGAISVISLLIGTIPAYYGGKYDRAFVAVCDVIMAFPQMIFVLVLIGILGKGIGNLMISMIISQWAWYAKFVRGYVLEEKNKGYVKAAIASGTKSYKIILRHIIPNILPAFIVYVSVGMGRVILELSAFSFLGLGVSPEIPEWGAMLNENRKCIFTHPELMLYPGLFIFFTAMAFNLLGDGLRDIFDHRKEGVNESVCN</sequence>
<dbReference type="EMBL" id="BRLB01000001">
    <property type="protein sequence ID" value="GKX27592.1"/>
    <property type="molecule type" value="Genomic_DNA"/>
</dbReference>
<evidence type="ECO:0000259" key="8">
    <source>
        <dbReference type="PROSITE" id="PS50928"/>
    </source>
</evidence>
<evidence type="ECO:0000256" key="2">
    <source>
        <dbReference type="ARBA" id="ARBA00022448"/>
    </source>
</evidence>
<dbReference type="SUPFAM" id="SSF161098">
    <property type="entry name" value="MetI-like"/>
    <property type="match status" value="1"/>
</dbReference>
<dbReference type="PANTHER" id="PTHR43386">
    <property type="entry name" value="OLIGOPEPTIDE TRANSPORT SYSTEM PERMEASE PROTEIN APPC"/>
    <property type="match status" value="1"/>
</dbReference>
<evidence type="ECO:0000256" key="4">
    <source>
        <dbReference type="ARBA" id="ARBA00022692"/>
    </source>
</evidence>
<evidence type="ECO:0000256" key="3">
    <source>
        <dbReference type="ARBA" id="ARBA00022475"/>
    </source>
</evidence>
<protein>
    <submittedName>
        <fullName evidence="9">Glutathione ABC transporter permease GsiD</fullName>
    </submittedName>
</protein>
<keyword evidence="3" id="KW-1003">Cell membrane</keyword>
<dbReference type="Pfam" id="PF12911">
    <property type="entry name" value="OppC_N"/>
    <property type="match status" value="1"/>
</dbReference>
<evidence type="ECO:0000256" key="1">
    <source>
        <dbReference type="ARBA" id="ARBA00004651"/>
    </source>
</evidence>
<dbReference type="InterPro" id="IPR035906">
    <property type="entry name" value="MetI-like_sf"/>
</dbReference>
<feature type="domain" description="ABC transmembrane type-1" evidence="8">
    <location>
        <begin position="75"/>
        <end position="260"/>
    </location>
</feature>
<keyword evidence="5 7" id="KW-1133">Transmembrane helix</keyword>
<dbReference type="Pfam" id="PF00528">
    <property type="entry name" value="BPD_transp_1"/>
    <property type="match status" value="1"/>
</dbReference>
<feature type="transmembrane region" description="Helical" evidence="7">
    <location>
        <begin position="241"/>
        <end position="260"/>
    </location>
</feature>
<dbReference type="PROSITE" id="PS50928">
    <property type="entry name" value="ABC_TM1"/>
    <property type="match status" value="1"/>
</dbReference>
<comment type="caution">
    <text evidence="9">The sequence shown here is derived from an EMBL/GenBank/DDBJ whole genome shotgun (WGS) entry which is preliminary data.</text>
</comment>
<comment type="subcellular location">
    <subcellularLocation>
        <location evidence="1 7">Cell membrane</location>
        <topology evidence="1 7">Multi-pass membrane protein</topology>
    </subcellularLocation>
</comment>